<sequence length="84" mass="9029">AVVVLESFPLTVNRKLDRRALPAPDYVTGSYRAPRTAGEEALCAVFAEVLGAERVGIDDSFFDLGGHSLLATRVVSRIRTVLGV</sequence>
<dbReference type="PANTHER" id="PTHR44845:SF6">
    <property type="entry name" value="BETA-ALANINE-ACTIVATING ENZYME"/>
    <property type="match status" value="1"/>
</dbReference>
<organism evidence="4 5">
    <name type="scientific">Streptomyces musisoli</name>
    <dbReference type="NCBI Taxonomy" id="2802280"/>
    <lineage>
        <taxon>Bacteria</taxon>
        <taxon>Bacillati</taxon>
        <taxon>Actinomycetota</taxon>
        <taxon>Actinomycetes</taxon>
        <taxon>Kitasatosporales</taxon>
        <taxon>Streptomycetaceae</taxon>
        <taxon>Streptomyces</taxon>
    </lineage>
</organism>
<evidence type="ECO:0000313" key="5">
    <source>
        <dbReference type="Proteomes" id="UP000621386"/>
    </source>
</evidence>
<dbReference type="EMBL" id="JAERRH010000141">
    <property type="protein sequence ID" value="MBL1110799.1"/>
    <property type="molecule type" value="Genomic_DNA"/>
</dbReference>
<gene>
    <name evidence="4" type="ORF">JK361_40835</name>
</gene>
<dbReference type="InterPro" id="IPR009081">
    <property type="entry name" value="PP-bd_ACP"/>
</dbReference>
<evidence type="ECO:0000256" key="1">
    <source>
        <dbReference type="ARBA" id="ARBA00022450"/>
    </source>
</evidence>
<dbReference type="SUPFAM" id="SSF47336">
    <property type="entry name" value="ACP-like"/>
    <property type="match status" value="1"/>
</dbReference>
<evidence type="ECO:0000256" key="2">
    <source>
        <dbReference type="ARBA" id="ARBA00022553"/>
    </source>
</evidence>
<dbReference type="Gene3D" id="3.40.50.1820">
    <property type="entry name" value="alpha/beta hydrolase"/>
    <property type="match status" value="1"/>
</dbReference>
<dbReference type="PANTHER" id="PTHR44845">
    <property type="entry name" value="CARRIER DOMAIN-CONTAINING PROTEIN"/>
    <property type="match status" value="1"/>
</dbReference>
<keyword evidence="2" id="KW-0597">Phosphoprotein</keyword>
<dbReference type="InterPro" id="IPR006162">
    <property type="entry name" value="Ppantetheine_attach_site"/>
</dbReference>
<dbReference type="PROSITE" id="PS50075">
    <property type="entry name" value="CARRIER"/>
    <property type="match status" value="1"/>
</dbReference>
<name>A0ABS1PF86_9ACTN</name>
<protein>
    <submittedName>
        <fullName evidence="4">CDA peptide synthetase III</fullName>
    </submittedName>
</protein>
<proteinExistence type="predicted"/>
<reference evidence="4 5" key="1">
    <citation type="submission" date="2021-01" db="EMBL/GenBank/DDBJ databases">
        <title>WGS of actinomycetes isolated from Thailand.</title>
        <authorList>
            <person name="Thawai C."/>
        </authorList>
    </citation>
    <scope>NUCLEOTIDE SEQUENCE [LARGE SCALE GENOMIC DNA]</scope>
    <source>
        <strain evidence="4 5">CH5-8</strain>
    </source>
</reference>
<dbReference type="InterPro" id="IPR045851">
    <property type="entry name" value="AMP-bd_C_sf"/>
</dbReference>
<dbReference type="RefSeq" id="WP_236054689.1">
    <property type="nucleotide sequence ID" value="NZ_JAERRH010000141.1"/>
</dbReference>
<comment type="caution">
    <text evidence="4">The sequence shown here is derived from an EMBL/GenBank/DDBJ whole genome shotgun (WGS) entry which is preliminary data.</text>
</comment>
<dbReference type="InterPro" id="IPR036736">
    <property type="entry name" value="ACP-like_sf"/>
</dbReference>
<dbReference type="Proteomes" id="UP000621386">
    <property type="component" value="Unassembled WGS sequence"/>
</dbReference>
<feature type="non-terminal residue" evidence="4">
    <location>
        <position position="84"/>
    </location>
</feature>
<feature type="non-terminal residue" evidence="4">
    <location>
        <position position="1"/>
    </location>
</feature>
<dbReference type="Pfam" id="PF00550">
    <property type="entry name" value="PP-binding"/>
    <property type="match status" value="1"/>
</dbReference>
<evidence type="ECO:0000259" key="3">
    <source>
        <dbReference type="PROSITE" id="PS50075"/>
    </source>
</evidence>
<dbReference type="PROSITE" id="PS00012">
    <property type="entry name" value="PHOSPHOPANTETHEINE"/>
    <property type="match status" value="1"/>
</dbReference>
<dbReference type="Gene3D" id="3.30.300.30">
    <property type="match status" value="1"/>
</dbReference>
<keyword evidence="1" id="KW-0596">Phosphopantetheine</keyword>
<dbReference type="InterPro" id="IPR029058">
    <property type="entry name" value="AB_hydrolase_fold"/>
</dbReference>
<feature type="domain" description="Carrier" evidence="3">
    <location>
        <begin position="33"/>
        <end position="84"/>
    </location>
</feature>
<evidence type="ECO:0000313" key="4">
    <source>
        <dbReference type="EMBL" id="MBL1110799.1"/>
    </source>
</evidence>
<accession>A0ABS1PF86</accession>
<keyword evidence="5" id="KW-1185">Reference proteome</keyword>